<dbReference type="Pfam" id="PF00688">
    <property type="entry name" value="TGFb_propeptide"/>
    <property type="match status" value="1"/>
</dbReference>
<keyword evidence="5" id="KW-1015">Disulfide bond</keyword>
<sequence length="186" mass="21997">MSFFSFPFEVKTTSSFTWKLCLDLWFCCLPTVIQGCQNVFISKPYKFTVNHWLYLGLTPGIFFFLSVERDKDFSHHRRHYKEFRFDLTQIPRGEAVTAAEFRIYKDRSNNRFGNETLKISIYQIIKEYSNRDADLFLLDTQRVPAYEVGWLVFDITVTSNHWVINPQNNLGLQLCVETSDGKFLFL</sequence>
<keyword evidence="8" id="KW-1185">Reference proteome</keyword>
<comment type="subcellular location">
    <subcellularLocation>
        <location evidence="1">Secreted</location>
    </subcellularLocation>
</comment>
<evidence type="ECO:0000256" key="5">
    <source>
        <dbReference type="ARBA" id="ARBA00023157"/>
    </source>
</evidence>
<dbReference type="Gene3D" id="2.60.120.970">
    <property type="match status" value="1"/>
</dbReference>
<organism evidence="7 8">
    <name type="scientific">Staurois parvus</name>
    <dbReference type="NCBI Taxonomy" id="386267"/>
    <lineage>
        <taxon>Eukaryota</taxon>
        <taxon>Metazoa</taxon>
        <taxon>Chordata</taxon>
        <taxon>Craniata</taxon>
        <taxon>Vertebrata</taxon>
        <taxon>Euteleostomi</taxon>
        <taxon>Amphibia</taxon>
        <taxon>Batrachia</taxon>
        <taxon>Anura</taxon>
        <taxon>Neobatrachia</taxon>
        <taxon>Ranoidea</taxon>
        <taxon>Ranidae</taxon>
        <taxon>Staurois</taxon>
    </lineage>
</organism>
<evidence type="ECO:0000313" key="7">
    <source>
        <dbReference type="EMBL" id="CAI9576747.1"/>
    </source>
</evidence>
<protein>
    <recommendedName>
        <fullName evidence="6">TGF-beta propeptide domain-containing protein</fullName>
    </recommendedName>
</protein>
<evidence type="ECO:0000256" key="2">
    <source>
        <dbReference type="ARBA" id="ARBA00006656"/>
    </source>
</evidence>
<evidence type="ECO:0000256" key="4">
    <source>
        <dbReference type="ARBA" id="ARBA00023030"/>
    </source>
</evidence>
<dbReference type="EMBL" id="CATNWA010014859">
    <property type="protein sequence ID" value="CAI9576747.1"/>
    <property type="molecule type" value="Genomic_DNA"/>
</dbReference>
<evidence type="ECO:0000256" key="1">
    <source>
        <dbReference type="ARBA" id="ARBA00004613"/>
    </source>
</evidence>
<keyword evidence="4" id="KW-0339">Growth factor</keyword>
<evidence type="ECO:0000256" key="3">
    <source>
        <dbReference type="ARBA" id="ARBA00022525"/>
    </source>
</evidence>
<reference evidence="7" key="1">
    <citation type="submission" date="2023-05" db="EMBL/GenBank/DDBJ databases">
        <authorList>
            <person name="Stuckert A."/>
        </authorList>
    </citation>
    <scope>NUCLEOTIDE SEQUENCE</scope>
</reference>
<keyword evidence="3" id="KW-0964">Secreted</keyword>
<proteinExistence type="inferred from homology"/>
<dbReference type="InterPro" id="IPR001111">
    <property type="entry name" value="TGF-b_propeptide"/>
</dbReference>
<comment type="caution">
    <text evidence="7">The sequence shown here is derived from an EMBL/GenBank/DDBJ whole genome shotgun (WGS) entry which is preliminary data.</text>
</comment>
<dbReference type="Proteomes" id="UP001162483">
    <property type="component" value="Unassembled WGS sequence"/>
</dbReference>
<dbReference type="InterPro" id="IPR015615">
    <property type="entry name" value="TGF-beta-rel"/>
</dbReference>
<dbReference type="PANTHER" id="PTHR11848:SF139">
    <property type="entry name" value="BONE MORPHOGENETIC PROTEIN 5"/>
    <property type="match status" value="1"/>
</dbReference>
<evidence type="ECO:0000259" key="6">
    <source>
        <dbReference type="Pfam" id="PF00688"/>
    </source>
</evidence>
<comment type="similarity">
    <text evidence="2">Belongs to the TGF-beta family.</text>
</comment>
<feature type="domain" description="TGF-beta propeptide" evidence="6">
    <location>
        <begin position="68"/>
        <end position="180"/>
    </location>
</feature>
<accession>A0ABN9DW58</accession>
<name>A0ABN9DW58_9NEOB</name>
<dbReference type="PANTHER" id="PTHR11848">
    <property type="entry name" value="TGF-BETA FAMILY"/>
    <property type="match status" value="1"/>
</dbReference>
<evidence type="ECO:0000313" key="8">
    <source>
        <dbReference type="Proteomes" id="UP001162483"/>
    </source>
</evidence>
<gene>
    <name evidence="7" type="ORF">SPARVUS_LOCUS8580209</name>
</gene>